<feature type="transmembrane region" description="Helical" evidence="7">
    <location>
        <begin position="110"/>
        <end position="137"/>
    </location>
</feature>
<feature type="non-terminal residue" evidence="9">
    <location>
        <position position="1"/>
    </location>
</feature>
<evidence type="ECO:0000256" key="3">
    <source>
        <dbReference type="ARBA" id="ARBA00022475"/>
    </source>
</evidence>
<dbReference type="GO" id="GO:0055085">
    <property type="term" value="P:transmembrane transport"/>
    <property type="evidence" value="ECO:0007669"/>
    <property type="project" value="InterPro"/>
</dbReference>
<dbReference type="PROSITE" id="PS50928">
    <property type="entry name" value="ABC_TM1"/>
    <property type="match status" value="1"/>
</dbReference>
<comment type="caution">
    <text evidence="9">The sequence shown here is derived from an EMBL/GenBank/DDBJ whole genome shotgun (WGS) entry which is preliminary data.</text>
</comment>
<protein>
    <submittedName>
        <fullName evidence="9">Sugar ABC transporter permease</fullName>
    </submittedName>
</protein>
<dbReference type="Proteomes" id="UP000824037">
    <property type="component" value="Unassembled WGS sequence"/>
</dbReference>
<proteinExistence type="inferred from homology"/>
<dbReference type="InterPro" id="IPR050809">
    <property type="entry name" value="UgpAE/MalFG_permease"/>
</dbReference>
<dbReference type="InterPro" id="IPR000515">
    <property type="entry name" value="MetI-like"/>
</dbReference>
<evidence type="ECO:0000313" key="10">
    <source>
        <dbReference type="Proteomes" id="UP000824037"/>
    </source>
</evidence>
<feature type="transmembrane region" description="Helical" evidence="7">
    <location>
        <begin position="39"/>
        <end position="58"/>
    </location>
</feature>
<dbReference type="Gene3D" id="1.10.3720.10">
    <property type="entry name" value="MetI-like"/>
    <property type="match status" value="1"/>
</dbReference>
<gene>
    <name evidence="9" type="ORF">H9815_16585</name>
</gene>
<feature type="domain" description="ABC transmembrane type-1" evidence="8">
    <location>
        <begin position="33"/>
        <end position="254"/>
    </location>
</feature>
<sequence>RLIDIPRLNLGNIEWSLGNMAGALSSGAFWGALGTTAAYATFTTIGVIGGGVIVALAMRKPFRGQNVVRALFLVPYVLPVIAGATIWRTMLNPQYGIVNAFGMQVLGWDAPIAFLTTKSFDVAGVGIPLALIVVILFEIWKSAPFTFLFVTARLQNVPAELEDAAAIDGANARQRLTHIVLPQLRTVVMVLLLLRFIWSFQNFNDIYLLTQGAGGTEVMAVKVFKELTVRADVGSAAAYGLCMTAILLVFGIGWALANRRKEAM</sequence>
<dbReference type="Pfam" id="PF00528">
    <property type="entry name" value="BPD_transp_1"/>
    <property type="match status" value="1"/>
</dbReference>
<dbReference type="CDD" id="cd06261">
    <property type="entry name" value="TM_PBP2"/>
    <property type="match status" value="1"/>
</dbReference>
<dbReference type="AlphaFoldDB" id="A0A9D2EGQ9"/>
<evidence type="ECO:0000256" key="5">
    <source>
        <dbReference type="ARBA" id="ARBA00022989"/>
    </source>
</evidence>
<dbReference type="EMBL" id="DXBY01000284">
    <property type="protein sequence ID" value="HIZ37394.1"/>
    <property type="molecule type" value="Genomic_DNA"/>
</dbReference>
<dbReference type="PANTHER" id="PTHR43227">
    <property type="entry name" value="BLL4140 PROTEIN"/>
    <property type="match status" value="1"/>
</dbReference>
<dbReference type="GO" id="GO:0005886">
    <property type="term" value="C:plasma membrane"/>
    <property type="evidence" value="ECO:0007669"/>
    <property type="project" value="UniProtKB-SubCell"/>
</dbReference>
<evidence type="ECO:0000313" key="9">
    <source>
        <dbReference type="EMBL" id="HIZ37394.1"/>
    </source>
</evidence>
<evidence type="ECO:0000256" key="1">
    <source>
        <dbReference type="ARBA" id="ARBA00004651"/>
    </source>
</evidence>
<comment type="similarity">
    <text evidence="7">Belongs to the binding-protein-dependent transport system permease family.</text>
</comment>
<reference evidence="9" key="1">
    <citation type="journal article" date="2021" name="PeerJ">
        <title>Extensive microbial diversity within the chicken gut microbiome revealed by metagenomics and culture.</title>
        <authorList>
            <person name="Gilroy R."/>
            <person name="Ravi A."/>
            <person name="Getino M."/>
            <person name="Pursley I."/>
            <person name="Horton D.L."/>
            <person name="Alikhan N.F."/>
            <person name="Baker D."/>
            <person name="Gharbi K."/>
            <person name="Hall N."/>
            <person name="Watson M."/>
            <person name="Adriaenssens E.M."/>
            <person name="Foster-Nyarko E."/>
            <person name="Jarju S."/>
            <person name="Secka A."/>
            <person name="Antonio M."/>
            <person name="Oren A."/>
            <person name="Chaudhuri R.R."/>
            <person name="La Ragione R."/>
            <person name="Hildebrand F."/>
            <person name="Pallen M.J."/>
        </authorList>
    </citation>
    <scope>NUCLEOTIDE SEQUENCE</scope>
    <source>
        <strain evidence="9">ChiGjej4B4-7305</strain>
    </source>
</reference>
<keyword evidence="4 7" id="KW-0812">Transmembrane</keyword>
<accession>A0A9D2EGQ9</accession>
<evidence type="ECO:0000259" key="8">
    <source>
        <dbReference type="PROSITE" id="PS50928"/>
    </source>
</evidence>
<keyword evidence="5 7" id="KW-1133">Transmembrane helix</keyword>
<evidence type="ECO:0000256" key="4">
    <source>
        <dbReference type="ARBA" id="ARBA00022692"/>
    </source>
</evidence>
<name>A0A9D2EGQ9_9MICO</name>
<keyword evidence="2 7" id="KW-0813">Transport</keyword>
<evidence type="ECO:0000256" key="7">
    <source>
        <dbReference type="RuleBase" id="RU363032"/>
    </source>
</evidence>
<keyword evidence="3" id="KW-1003">Cell membrane</keyword>
<comment type="subcellular location">
    <subcellularLocation>
        <location evidence="1 7">Cell membrane</location>
        <topology evidence="1 7">Multi-pass membrane protein</topology>
    </subcellularLocation>
</comment>
<evidence type="ECO:0000256" key="6">
    <source>
        <dbReference type="ARBA" id="ARBA00023136"/>
    </source>
</evidence>
<organism evidence="9 10">
    <name type="scientific">Candidatus Ruania gallistercoris</name>
    <dbReference type="NCBI Taxonomy" id="2838746"/>
    <lineage>
        <taxon>Bacteria</taxon>
        <taxon>Bacillati</taxon>
        <taxon>Actinomycetota</taxon>
        <taxon>Actinomycetes</taxon>
        <taxon>Micrococcales</taxon>
        <taxon>Ruaniaceae</taxon>
        <taxon>Ruania</taxon>
    </lineage>
</organism>
<dbReference type="InterPro" id="IPR035906">
    <property type="entry name" value="MetI-like_sf"/>
</dbReference>
<keyword evidence="6 7" id="KW-0472">Membrane</keyword>
<dbReference type="SUPFAM" id="SSF161098">
    <property type="entry name" value="MetI-like"/>
    <property type="match status" value="1"/>
</dbReference>
<feature type="transmembrane region" description="Helical" evidence="7">
    <location>
        <begin position="70"/>
        <end position="90"/>
    </location>
</feature>
<feature type="transmembrane region" description="Helical" evidence="7">
    <location>
        <begin position="179"/>
        <end position="198"/>
    </location>
</feature>
<dbReference type="PANTHER" id="PTHR43227:SF8">
    <property type="entry name" value="DIACETYLCHITOBIOSE UPTAKE SYSTEM PERMEASE PROTEIN DASB"/>
    <property type="match status" value="1"/>
</dbReference>
<feature type="transmembrane region" description="Helical" evidence="7">
    <location>
        <begin position="236"/>
        <end position="257"/>
    </location>
</feature>
<reference evidence="9" key="2">
    <citation type="submission" date="2021-04" db="EMBL/GenBank/DDBJ databases">
        <authorList>
            <person name="Gilroy R."/>
        </authorList>
    </citation>
    <scope>NUCLEOTIDE SEQUENCE</scope>
    <source>
        <strain evidence="9">ChiGjej4B4-7305</strain>
    </source>
</reference>
<evidence type="ECO:0000256" key="2">
    <source>
        <dbReference type="ARBA" id="ARBA00022448"/>
    </source>
</evidence>